<proteinExistence type="inferred from homology"/>
<keyword evidence="5" id="KW-1185">Reference proteome</keyword>
<sequence length="328" mass="37923">MKMLWLMNYTGLEQLVIIATIIFLTILLAEIFDCTKVFIIATIIFLTILLAEIFDCTKVFSTRDYSHLNYGYEEHNGPITWKNTFPNSRGKCQSPINITSKNVVCVPAETFKPIKFSSEYYDLPVSTIIMNDGHTLVLYNCWNRNASPKICGGPLKETYRFDSLRFRWGPGEEEGSEHLIDSRRYAMEVQAIHVKDGKKYSYLNEAACDKAVMIISYLFEITPVDNPYLDPLLANLKDIQMPCTQFVIQAFPLSWLVLPFTSKYYFYCGSLTFPPCTENVEWLIQSEPMSVSARQMQKFRKLCSLHGPMENNCRPVQELHGRDLYFYD</sequence>
<dbReference type="SMART" id="SM01057">
    <property type="entry name" value="Carb_anhydrase"/>
    <property type="match status" value="1"/>
</dbReference>
<gene>
    <name evidence="4" type="ORF">QE152_g625</name>
</gene>
<evidence type="ECO:0000256" key="2">
    <source>
        <dbReference type="SAM" id="Phobius"/>
    </source>
</evidence>
<keyword evidence="2" id="KW-0812">Transmembrane</keyword>
<dbReference type="Gene3D" id="3.10.200.10">
    <property type="entry name" value="Alpha carbonic anhydrase"/>
    <property type="match status" value="1"/>
</dbReference>
<feature type="transmembrane region" description="Helical" evidence="2">
    <location>
        <begin position="12"/>
        <end position="31"/>
    </location>
</feature>
<dbReference type="GO" id="GO:0004089">
    <property type="term" value="F:carbonate dehydratase activity"/>
    <property type="evidence" value="ECO:0007669"/>
    <property type="project" value="InterPro"/>
</dbReference>
<keyword evidence="2" id="KW-1133">Transmembrane helix</keyword>
<dbReference type="Proteomes" id="UP001458880">
    <property type="component" value="Unassembled WGS sequence"/>
</dbReference>
<evidence type="ECO:0000313" key="4">
    <source>
        <dbReference type="EMBL" id="KAK9758565.1"/>
    </source>
</evidence>
<comment type="caution">
    <text evidence="4">The sequence shown here is derived from an EMBL/GenBank/DDBJ whole genome shotgun (WGS) entry which is preliminary data.</text>
</comment>
<dbReference type="Pfam" id="PF00194">
    <property type="entry name" value="Carb_anhydrase"/>
    <property type="match status" value="1"/>
</dbReference>
<reference evidence="4 5" key="1">
    <citation type="journal article" date="2024" name="BMC Genomics">
        <title>De novo assembly and annotation of Popillia japonica's genome with initial clues to its potential as an invasive pest.</title>
        <authorList>
            <person name="Cucini C."/>
            <person name="Boschi S."/>
            <person name="Funari R."/>
            <person name="Cardaioli E."/>
            <person name="Iannotti N."/>
            <person name="Marturano G."/>
            <person name="Paoli F."/>
            <person name="Bruttini M."/>
            <person name="Carapelli A."/>
            <person name="Frati F."/>
            <person name="Nardi F."/>
        </authorList>
    </citation>
    <scope>NUCLEOTIDE SEQUENCE [LARGE SCALE GENOMIC DNA]</scope>
    <source>
        <strain evidence="4">DMR45628</strain>
    </source>
</reference>
<evidence type="ECO:0000259" key="3">
    <source>
        <dbReference type="PROSITE" id="PS51144"/>
    </source>
</evidence>
<evidence type="ECO:0000256" key="1">
    <source>
        <dbReference type="ARBA" id="ARBA00010718"/>
    </source>
</evidence>
<dbReference type="AlphaFoldDB" id="A0AAW1NHM9"/>
<name>A0AAW1NHM9_POPJA</name>
<protein>
    <submittedName>
        <fullName evidence="4">Eukaryotic-type carbonic anhydrase</fullName>
    </submittedName>
</protein>
<dbReference type="PANTHER" id="PTHR18952">
    <property type="entry name" value="CARBONIC ANHYDRASE"/>
    <property type="match status" value="1"/>
</dbReference>
<dbReference type="GO" id="GO:0005737">
    <property type="term" value="C:cytoplasm"/>
    <property type="evidence" value="ECO:0007669"/>
    <property type="project" value="TreeGrafter"/>
</dbReference>
<dbReference type="InterPro" id="IPR023561">
    <property type="entry name" value="Carbonic_anhydrase_a-class"/>
</dbReference>
<dbReference type="EMBL" id="JASPKY010000003">
    <property type="protein sequence ID" value="KAK9758565.1"/>
    <property type="molecule type" value="Genomic_DNA"/>
</dbReference>
<evidence type="ECO:0000313" key="5">
    <source>
        <dbReference type="Proteomes" id="UP001458880"/>
    </source>
</evidence>
<dbReference type="CDD" id="cd00326">
    <property type="entry name" value="alpha_CA"/>
    <property type="match status" value="1"/>
</dbReference>
<accession>A0AAW1NHM9</accession>
<dbReference type="GO" id="GO:0008270">
    <property type="term" value="F:zinc ion binding"/>
    <property type="evidence" value="ECO:0007669"/>
    <property type="project" value="InterPro"/>
</dbReference>
<comment type="similarity">
    <text evidence="1">Belongs to the alpha-carbonic anhydrase family.</text>
</comment>
<feature type="domain" description="Alpha-carbonic anhydrase" evidence="3">
    <location>
        <begin position="68"/>
        <end position="328"/>
    </location>
</feature>
<organism evidence="4 5">
    <name type="scientific">Popillia japonica</name>
    <name type="common">Japanese beetle</name>
    <dbReference type="NCBI Taxonomy" id="7064"/>
    <lineage>
        <taxon>Eukaryota</taxon>
        <taxon>Metazoa</taxon>
        <taxon>Ecdysozoa</taxon>
        <taxon>Arthropoda</taxon>
        <taxon>Hexapoda</taxon>
        <taxon>Insecta</taxon>
        <taxon>Pterygota</taxon>
        <taxon>Neoptera</taxon>
        <taxon>Endopterygota</taxon>
        <taxon>Coleoptera</taxon>
        <taxon>Polyphaga</taxon>
        <taxon>Scarabaeiformia</taxon>
        <taxon>Scarabaeidae</taxon>
        <taxon>Rutelinae</taxon>
        <taxon>Popillia</taxon>
    </lineage>
</organism>
<dbReference type="InterPro" id="IPR001148">
    <property type="entry name" value="CA_dom"/>
</dbReference>
<dbReference type="PANTHER" id="PTHR18952:SF227">
    <property type="entry name" value="CARBONIC ANHYDRASE 13-RELATED"/>
    <property type="match status" value="1"/>
</dbReference>
<dbReference type="InterPro" id="IPR036398">
    <property type="entry name" value="CA_dom_sf"/>
</dbReference>
<keyword evidence="2" id="KW-0472">Membrane</keyword>
<dbReference type="PROSITE" id="PS51144">
    <property type="entry name" value="ALPHA_CA_2"/>
    <property type="match status" value="1"/>
</dbReference>
<feature type="transmembrane region" description="Helical" evidence="2">
    <location>
        <begin position="37"/>
        <end position="54"/>
    </location>
</feature>
<dbReference type="SUPFAM" id="SSF51069">
    <property type="entry name" value="Carbonic anhydrase"/>
    <property type="match status" value="1"/>
</dbReference>